<dbReference type="PANTHER" id="PTHR30614:SF20">
    <property type="entry name" value="GLUTAMINE TRANSPORT SYSTEM PERMEASE PROTEIN GLNP"/>
    <property type="match status" value="1"/>
</dbReference>
<reference evidence="11 12" key="1">
    <citation type="submission" date="2018-06" db="EMBL/GenBank/DDBJ databases">
        <title>Genomic Encyclopedia of Archaeal and Bacterial Type Strains, Phase II (KMG-II): from individual species to whole genera.</title>
        <authorList>
            <person name="Goeker M."/>
        </authorList>
    </citation>
    <scope>NUCLEOTIDE SEQUENCE [LARGE SCALE GENOMIC DNA]</scope>
    <source>
        <strain evidence="11 12">ATCC BAA-1881</strain>
    </source>
</reference>
<evidence type="ECO:0000256" key="5">
    <source>
        <dbReference type="ARBA" id="ARBA00022692"/>
    </source>
</evidence>
<dbReference type="PANTHER" id="PTHR30614">
    <property type="entry name" value="MEMBRANE COMPONENT OF AMINO ACID ABC TRANSPORTER"/>
    <property type="match status" value="1"/>
</dbReference>
<gene>
    <name evidence="11" type="ORF">EI42_05499</name>
</gene>
<comment type="subcellular location">
    <subcellularLocation>
        <location evidence="1 9">Cell membrane</location>
        <topology evidence="1 9">Multi-pass membrane protein</topology>
    </subcellularLocation>
</comment>
<protein>
    <submittedName>
        <fullName evidence="11">Polar amino acid transport system permease protein</fullName>
    </submittedName>
</protein>
<dbReference type="Proteomes" id="UP000248806">
    <property type="component" value="Unassembled WGS sequence"/>
</dbReference>
<keyword evidence="12" id="KW-1185">Reference proteome</keyword>
<evidence type="ECO:0000259" key="10">
    <source>
        <dbReference type="PROSITE" id="PS50928"/>
    </source>
</evidence>
<dbReference type="InterPro" id="IPR000515">
    <property type="entry name" value="MetI-like"/>
</dbReference>
<keyword evidence="3 9" id="KW-0813">Transport</keyword>
<feature type="transmembrane region" description="Helical" evidence="9">
    <location>
        <begin position="108"/>
        <end position="128"/>
    </location>
</feature>
<evidence type="ECO:0000256" key="8">
    <source>
        <dbReference type="ARBA" id="ARBA00023136"/>
    </source>
</evidence>
<comment type="caution">
    <text evidence="11">The sequence shown here is derived from an EMBL/GenBank/DDBJ whole genome shotgun (WGS) entry which is preliminary data.</text>
</comment>
<dbReference type="GO" id="GO:0006865">
    <property type="term" value="P:amino acid transport"/>
    <property type="evidence" value="ECO:0007669"/>
    <property type="project" value="UniProtKB-KW"/>
</dbReference>
<dbReference type="NCBIfam" id="TIGR01726">
    <property type="entry name" value="HEQRo_perm_3TM"/>
    <property type="match status" value="1"/>
</dbReference>
<evidence type="ECO:0000256" key="7">
    <source>
        <dbReference type="ARBA" id="ARBA00022989"/>
    </source>
</evidence>
<evidence type="ECO:0000256" key="1">
    <source>
        <dbReference type="ARBA" id="ARBA00004651"/>
    </source>
</evidence>
<dbReference type="PROSITE" id="PS50928">
    <property type="entry name" value="ABC_TM1"/>
    <property type="match status" value="1"/>
</dbReference>
<keyword evidence="5 9" id="KW-0812">Transmembrane</keyword>
<dbReference type="Gene3D" id="1.10.3720.10">
    <property type="entry name" value="MetI-like"/>
    <property type="match status" value="1"/>
</dbReference>
<dbReference type="InterPro" id="IPR010065">
    <property type="entry name" value="AA_ABC_transptr_permease_3TM"/>
</dbReference>
<organism evidence="11 12">
    <name type="scientific">Thermosporothrix hazakensis</name>
    <dbReference type="NCBI Taxonomy" id="644383"/>
    <lineage>
        <taxon>Bacteria</taxon>
        <taxon>Bacillati</taxon>
        <taxon>Chloroflexota</taxon>
        <taxon>Ktedonobacteria</taxon>
        <taxon>Ktedonobacterales</taxon>
        <taxon>Thermosporotrichaceae</taxon>
        <taxon>Thermosporothrix</taxon>
    </lineage>
</organism>
<dbReference type="Pfam" id="PF00528">
    <property type="entry name" value="BPD_transp_1"/>
    <property type="match status" value="1"/>
</dbReference>
<dbReference type="GO" id="GO:0043190">
    <property type="term" value="C:ATP-binding cassette (ABC) transporter complex"/>
    <property type="evidence" value="ECO:0007669"/>
    <property type="project" value="InterPro"/>
</dbReference>
<dbReference type="GO" id="GO:0022857">
    <property type="term" value="F:transmembrane transporter activity"/>
    <property type="evidence" value="ECO:0007669"/>
    <property type="project" value="InterPro"/>
</dbReference>
<proteinExistence type="inferred from homology"/>
<dbReference type="OrthoDB" id="9787841at2"/>
<dbReference type="InterPro" id="IPR035906">
    <property type="entry name" value="MetI-like_sf"/>
</dbReference>
<evidence type="ECO:0000256" key="4">
    <source>
        <dbReference type="ARBA" id="ARBA00022475"/>
    </source>
</evidence>
<dbReference type="RefSeq" id="WP_111325747.1">
    <property type="nucleotide sequence ID" value="NZ_BIFX01000001.1"/>
</dbReference>
<evidence type="ECO:0000313" key="11">
    <source>
        <dbReference type="EMBL" id="PZW22477.1"/>
    </source>
</evidence>
<feature type="domain" description="ABC transmembrane type-1" evidence="10">
    <location>
        <begin position="60"/>
        <end position="276"/>
    </location>
</feature>
<comment type="similarity">
    <text evidence="2">Belongs to the binding-protein-dependent transport system permease family. HisMQ subfamily.</text>
</comment>
<keyword evidence="7 9" id="KW-1133">Transmembrane helix</keyword>
<feature type="transmembrane region" description="Helical" evidence="9">
    <location>
        <begin position="255"/>
        <end position="275"/>
    </location>
</feature>
<keyword evidence="4" id="KW-1003">Cell membrane</keyword>
<keyword evidence="6" id="KW-0029">Amino-acid transport</keyword>
<keyword evidence="8 9" id="KW-0472">Membrane</keyword>
<evidence type="ECO:0000256" key="3">
    <source>
        <dbReference type="ARBA" id="ARBA00022448"/>
    </source>
</evidence>
<evidence type="ECO:0000256" key="2">
    <source>
        <dbReference type="ARBA" id="ARBA00010072"/>
    </source>
</evidence>
<evidence type="ECO:0000313" key="12">
    <source>
        <dbReference type="Proteomes" id="UP000248806"/>
    </source>
</evidence>
<evidence type="ECO:0000256" key="9">
    <source>
        <dbReference type="RuleBase" id="RU363032"/>
    </source>
</evidence>
<dbReference type="SUPFAM" id="SSF161098">
    <property type="entry name" value="MetI-like"/>
    <property type="match status" value="1"/>
</dbReference>
<sequence>MQKHAILKGLRPAPQRHGWRTAFDALFYVVAAVAALAFGIYLLSYQNILFLYFPAFLQGMLVTLVVSLISTVFACLIGLLGAFGALSSFRPVRWLTVTYVEVVRGTPFLVQLLLWYYGFGLALANLGFHPDRIAFDIMTVLQNNSLVPDSFNSYFYGIMALSFHYGAYLTEVFRAGIRAVPSGQTEAALSLGLDARQTMRHIVLPQAIKLVIPPLANNFIGLVQDSSLLSAVSVLELEHITLALGAPQTDANAKLFVFIFGALFYLIICYPLSLLTRRMEAKQHH</sequence>
<dbReference type="InterPro" id="IPR043429">
    <property type="entry name" value="ArtM/GltK/GlnP/TcyL/YhdX-like"/>
</dbReference>
<feature type="transmembrane region" description="Helical" evidence="9">
    <location>
        <begin position="21"/>
        <end position="43"/>
    </location>
</feature>
<feature type="transmembrane region" description="Helical" evidence="9">
    <location>
        <begin position="55"/>
        <end position="87"/>
    </location>
</feature>
<dbReference type="AlphaFoldDB" id="A0A326TZW4"/>
<evidence type="ECO:0000256" key="6">
    <source>
        <dbReference type="ARBA" id="ARBA00022970"/>
    </source>
</evidence>
<dbReference type="CDD" id="cd06261">
    <property type="entry name" value="TM_PBP2"/>
    <property type="match status" value="1"/>
</dbReference>
<accession>A0A326TZW4</accession>
<dbReference type="EMBL" id="QKUF01000033">
    <property type="protein sequence ID" value="PZW22477.1"/>
    <property type="molecule type" value="Genomic_DNA"/>
</dbReference>
<name>A0A326TZW4_THEHA</name>